<dbReference type="NCBIfam" id="NF010584">
    <property type="entry name" value="PRK13977.1"/>
    <property type="match status" value="1"/>
</dbReference>
<evidence type="ECO:0000313" key="1">
    <source>
        <dbReference type="EMBL" id="KRN54660.1"/>
    </source>
</evidence>
<proteinExistence type="predicted"/>
<evidence type="ECO:0000313" key="2">
    <source>
        <dbReference type="Proteomes" id="UP000051658"/>
    </source>
</evidence>
<protein>
    <submittedName>
        <fullName evidence="1">Myosin-cross-reactive antigen</fullName>
    </submittedName>
</protein>
<dbReference type="InterPro" id="IPR036188">
    <property type="entry name" value="FAD/NAD-bd_sf"/>
</dbReference>
<dbReference type="AlphaFoldDB" id="A0A0R2HXN1"/>
<sequence>MNKKQLGLLAAGATAIGSMYGVKKLNQLKSEKSKAIDEEIEARYYGDQQVYLIGGGIGSLASAAFLIRDANFEGKNIHIIEGMKILGGSNDGAGNNEKGFICRGGRMLNEETYENFWDLFRSIPSLEMPHMSVTEEILNFDHLHPTHAQARLIDKNAEIVNAHKMGFDNKDRAAMSKLLATPEEELDDLSIQDWFAPHFFETNFWYMWQTTFAFQKWSSLFELRRYMNRMMLEFSRIDTLEGVTRTAYNQYESLILPLKSFLEKHKVDFILDKTVTDIDFVEGSDITATAIHLTDGEVIELKSEDKVMMTNACMTDSTTEGDYHTPAPKAEKRPISGELWYKIAQKKSNLGNPAPFFDHEEETNWESFTVTCKGNALLKRFEEFSGNIPGSGALMTFKDSNWLMSIVVAAQPHFKNQDLTTTIFWGYGLYPDRVGDYVKKTMRECTGEEILYELICQFKWQDDWEKIKEDIVNVIPCYMPYIDAQFQPRKMSDRPKVVPTGSTNFAMISQFVEIPKDMVFTEEYSVRAAKTAVYTLFDINKEICPVTPHNRDPKVVAKAAKTMFR</sequence>
<dbReference type="Pfam" id="PF06100">
    <property type="entry name" value="MCRA"/>
    <property type="match status" value="1"/>
</dbReference>
<dbReference type="PATRIC" id="fig|1449336.4.peg.2285"/>
<name>A0A0R2HXN1_CARDV</name>
<dbReference type="PANTHER" id="PTHR37417">
    <property type="entry name" value="67 KDA MYOSIN-CROSS-REACTIVE ANTIGEN FAMILY PROTEIN (AFU_ORTHOLOGUE AFUA_5G09970)"/>
    <property type="match status" value="1"/>
</dbReference>
<dbReference type="Gene3D" id="3.50.50.60">
    <property type="entry name" value="FAD/NAD(P)-binding domain"/>
    <property type="match status" value="3"/>
</dbReference>
<dbReference type="GO" id="GO:0071949">
    <property type="term" value="F:FAD binding"/>
    <property type="evidence" value="ECO:0007669"/>
    <property type="project" value="InterPro"/>
</dbReference>
<dbReference type="eggNOG" id="COG4716">
    <property type="taxonomic scope" value="Bacteria"/>
</dbReference>
<dbReference type="EMBL" id="JQBS01000035">
    <property type="protein sequence ID" value="KRN54660.1"/>
    <property type="molecule type" value="Genomic_DNA"/>
</dbReference>
<dbReference type="PANTHER" id="PTHR37417:SF2">
    <property type="entry name" value="67 KDA MYOSIN-CROSS-REACTIVE ANTIGEN FAMILY PROTEIN (AFU_ORTHOLOGUE AFUA_5G09970)"/>
    <property type="match status" value="1"/>
</dbReference>
<comment type="caution">
    <text evidence="1">The sequence shown here is derived from an EMBL/GenBank/DDBJ whole genome shotgun (WGS) entry which is preliminary data.</text>
</comment>
<dbReference type="RefSeq" id="WP_034568991.1">
    <property type="nucleotide sequence ID" value="NZ_JQBS01000035.1"/>
</dbReference>
<reference evidence="1 2" key="1">
    <citation type="journal article" date="2015" name="Genome Announc.">
        <title>Expanding the biotechnology potential of lactobacilli through comparative genomics of 213 strains and associated genera.</title>
        <authorList>
            <person name="Sun Z."/>
            <person name="Harris H.M."/>
            <person name="McCann A."/>
            <person name="Guo C."/>
            <person name="Argimon S."/>
            <person name="Zhang W."/>
            <person name="Yang X."/>
            <person name="Jeffery I.B."/>
            <person name="Cooney J.C."/>
            <person name="Kagawa T.F."/>
            <person name="Liu W."/>
            <person name="Song Y."/>
            <person name="Salvetti E."/>
            <person name="Wrobel A."/>
            <person name="Rasinkangas P."/>
            <person name="Parkhill J."/>
            <person name="Rea M.C."/>
            <person name="O'Sullivan O."/>
            <person name="Ritari J."/>
            <person name="Douillard F.P."/>
            <person name="Paul Ross R."/>
            <person name="Yang R."/>
            <person name="Briner A.E."/>
            <person name="Felis G.E."/>
            <person name="de Vos W.M."/>
            <person name="Barrangou R."/>
            <person name="Klaenhammer T.R."/>
            <person name="Caufield P.W."/>
            <person name="Cui Y."/>
            <person name="Zhang H."/>
            <person name="O'Toole P.W."/>
        </authorList>
    </citation>
    <scope>NUCLEOTIDE SEQUENCE [LARGE SCALE GENOMIC DNA]</scope>
    <source>
        <strain evidence="1 2">DSM 20623</strain>
    </source>
</reference>
<accession>A0A0R2HXN1</accession>
<dbReference type="Proteomes" id="UP000051658">
    <property type="component" value="Unassembled WGS sequence"/>
</dbReference>
<dbReference type="GO" id="GO:0006631">
    <property type="term" value="P:fatty acid metabolic process"/>
    <property type="evidence" value="ECO:0007669"/>
    <property type="project" value="InterPro"/>
</dbReference>
<dbReference type="SUPFAM" id="SSF51905">
    <property type="entry name" value="FAD/NAD(P)-binding domain"/>
    <property type="match status" value="1"/>
</dbReference>
<dbReference type="GeneID" id="89589237"/>
<dbReference type="GO" id="GO:0050151">
    <property type="term" value="F:oleate hydratase activity"/>
    <property type="evidence" value="ECO:0007669"/>
    <property type="project" value="InterPro"/>
</dbReference>
<organism evidence="1 2">
    <name type="scientific">Carnobacterium divergens DSM 20623</name>
    <dbReference type="NCBI Taxonomy" id="1449336"/>
    <lineage>
        <taxon>Bacteria</taxon>
        <taxon>Bacillati</taxon>
        <taxon>Bacillota</taxon>
        <taxon>Bacilli</taxon>
        <taxon>Lactobacillales</taxon>
        <taxon>Carnobacteriaceae</taxon>
        <taxon>Carnobacterium</taxon>
    </lineage>
</organism>
<dbReference type="InterPro" id="IPR010354">
    <property type="entry name" value="Oleate_hydratase"/>
</dbReference>
<keyword evidence="2" id="KW-1185">Reference proteome</keyword>
<gene>
    <name evidence="1" type="ORF">IV74_GL002246</name>
</gene>